<evidence type="ECO:0000313" key="3">
    <source>
        <dbReference type="EnsemblFungi" id="MVLG_03698T0"/>
    </source>
</evidence>
<dbReference type="EMBL" id="GL541678">
    <property type="protein sequence ID" value="KDE06016.1"/>
    <property type="molecule type" value="Genomic_DNA"/>
</dbReference>
<dbReference type="InParanoid" id="U5H903"/>
<evidence type="ECO:0000256" key="1">
    <source>
        <dbReference type="SAM" id="MobiDB-lite"/>
    </source>
</evidence>
<gene>
    <name evidence="2" type="ORF">MVLG_03698</name>
</gene>
<protein>
    <submittedName>
        <fullName evidence="2 3">Uncharacterized protein</fullName>
    </submittedName>
</protein>
<dbReference type="HOGENOM" id="CLU_1094978_0_0_1"/>
<reference evidence="3" key="4">
    <citation type="submission" date="2015-06" db="UniProtKB">
        <authorList>
            <consortium name="EnsemblFungi"/>
        </authorList>
    </citation>
    <scope>IDENTIFICATION</scope>
</reference>
<feature type="region of interest" description="Disordered" evidence="1">
    <location>
        <begin position="200"/>
        <end position="222"/>
    </location>
</feature>
<dbReference type="Proteomes" id="UP000017200">
    <property type="component" value="Unassembled WGS sequence"/>
</dbReference>
<reference evidence="2 4" key="3">
    <citation type="journal article" date="2015" name="BMC Genomics">
        <title>Sex and parasites: genomic and transcriptomic analysis of Microbotryum lychnidis-dioicae, the biotrophic and plant-castrating anther smut fungus.</title>
        <authorList>
            <person name="Perlin M.H."/>
            <person name="Amselem J."/>
            <person name="Fontanillas E."/>
            <person name="Toh S.S."/>
            <person name="Chen Z."/>
            <person name="Goldberg J."/>
            <person name="Duplessis S."/>
            <person name="Henrissat B."/>
            <person name="Young S."/>
            <person name="Zeng Q."/>
            <person name="Aguileta G."/>
            <person name="Petit E."/>
            <person name="Badouin H."/>
            <person name="Andrews J."/>
            <person name="Razeeq D."/>
            <person name="Gabaldon T."/>
            <person name="Quesneville H."/>
            <person name="Giraud T."/>
            <person name="Hood M.E."/>
            <person name="Schultz D.J."/>
            <person name="Cuomo C.A."/>
        </authorList>
    </citation>
    <scope>NUCLEOTIDE SEQUENCE [LARGE SCALE GENOMIC DNA]</scope>
    <source>
        <strain evidence="2">P1A1 Lamole</strain>
        <strain evidence="4">p1A1 Lamole</strain>
    </source>
</reference>
<name>U5H903_USTV1</name>
<feature type="region of interest" description="Disordered" evidence="1">
    <location>
        <begin position="62"/>
        <end position="81"/>
    </location>
</feature>
<accession>U5H903</accession>
<evidence type="ECO:0000313" key="2">
    <source>
        <dbReference type="EMBL" id="KDE06016.1"/>
    </source>
</evidence>
<dbReference type="OrthoDB" id="10463547at2759"/>
<dbReference type="EnsemblFungi" id="MVLG_03698T0">
    <property type="protein sequence ID" value="MVLG_03698T0"/>
    <property type="gene ID" value="MVLG_03698"/>
</dbReference>
<organism evidence="2">
    <name type="scientific">Microbotryum lychnidis-dioicae (strain p1A1 Lamole / MvSl-1064)</name>
    <name type="common">Anther smut fungus</name>
    <dbReference type="NCBI Taxonomy" id="683840"/>
    <lineage>
        <taxon>Eukaryota</taxon>
        <taxon>Fungi</taxon>
        <taxon>Dikarya</taxon>
        <taxon>Basidiomycota</taxon>
        <taxon>Pucciniomycotina</taxon>
        <taxon>Microbotryomycetes</taxon>
        <taxon>Microbotryales</taxon>
        <taxon>Microbotryaceae</taxon>
        <taxon>Microbotryum</taxon>
    </lineage>
</organism>
<reference evidence="4" key="1">
    <citation type="submission" date="2010-11" db="EMBL/GenBank/DDBJ databases">
        <title>The genome sequence of Microbotryum violaceum strain p1A1 Lamole.</title>
        <authorList>
            <person name="Cuomo C."/>
            <person name="Perlin M."/>
            <person name="Young S.K."/>
            <person name="Zeng Q."/>
            <person name="Gargeya S."/>
            <person name="Alvarado L."/>
            <person name="Berlin A."/>
            <person name="Chapman S.B."/>
            <person name="Chen Z."/>
            <person name="Freedman E."/>
            <person name="Gellesch M."/>
            <person name="Goldberg J."/>
            <person name="Griggs A."/>
            <person name="Gujja S."/>
            <person name="Heilman E."/>
            <person name="Heiman D."/>
            <person name="Howarth C."/>
            <person name="Mehta T."/>
            <person name="Neiman D."/>
            <person name="Pearson M."/>
            <person name="Roberts A."/>
            <person name="Saif S."/>
            <person name="Shea T."/>
            <person name="Shenoy N."/>
            <person name="Sisk P."/>
            <person name="Stolte C."/>
            <person name="Sykes S."/>
            <person name="White J."/>
            <person name="Yandava C."/>
            <person name="Haas B."/>
            <person name="Nusbaum C."/>
            <person name="Birren B."/>
        </authorList>
    </citation>
    <scope>NUCLEOTIDE SEQUENCE [LARGE SCALE GENOMIC DNA]</scope>
    <source>
        <strain evidence="4">p1A1 Lamole</strain>
    </source>
</reference>
<dbReference type="EMBL" id="AEIJ01000359">
    <property type="status" value="NOT_ANNOTATED_CDS"/>
    <property type="molecule type" value="Genomic_DNA"/>
</dbReference>
<sequence>MHRARLGSPLPLGQAWRTVVHPQGETNLDLSPEPIARPDVRIPTWTRRSLVSSSFTGSNLSASSSTDGWETPPVSCSTNCSTPLTTRRKLRGVEPSFRLRNHPPRDLRRHCGQLPRISLRFLRPRIDIESLGGFTEDEGFRVEETIGDEVFAWMCSDCFGASWLAVVMFQNECRGRELVSREKFSSLVLVEKGAQVLPVEQSSTTGVAGTSEAEEEEDEAPPRIRAVWSRLVEQDPIILKFPEDDQDDATYVHF</sequence>
<reference evidence="2" key="2">
    <citation type="submission" date="2010-11" db="EMBL/GenBank/DDBJ databases">
        <authorList>
            <consortium name="The Broad Institute Genome Sequencing Platform"/>
            <person name="Earl A."/>
            <person name="Ward D."/>
            <person name="Feldgarden M."/>
            <person name="Gevers D."/>
            <person name="Butler R."/>
            <person name="Young S.K."/>
            <person name="Zeng Q."/>
            <person name="Gargeya S."/>
            <person name="Fitzgerald M."/>
            <person name="Haas B."/>
            <person name="Abouelleil A."/>
            <person name="Alvarado L."/>
            <person name="Arachchi H.M."/>
            <person name="Berlin A."/>
            <person name="Brown A."/>
            <person name="Chapman S.B."/>
            <person name="Chen Z."/>
            <person name="Dunbar C."/>
            <person name="Freedman E."/>
            <person name="Gearin G."/>
            <person name="Gellesch M."/>
            <person name="Goldberg J."/>
            <person name="Griggs A."/>
            <person name="Gujja S."/>
            <person name="Heilman E."/>
            <person name="Heiman D."/>
            <person name="Howarth C."/>
            <person name="Larson L."/>
            <person name="Lui A."/>
            <person name="MacDonald P.J.P."/>
            <person name="Mehta T."/>
            <person name="Montmayeur A."/>
            <person name="Murphy C."/>
            <person name="Neiman D."/>
            <person name="Pearson M."/>
            <person name="Priest M."/>
            <person name="Roberts A."/>
            <person name="Saif S."/>
            <person name="Shea T."/>
            <person name="Shenoy N."/>
            <person name="Sisk P."/>
            <person name="Stolte C."/>
            <person name="Sykes S."/>
            <person name="White J."/>
            <person name="Yandava C."/>
            <person name="Wortman J."/>
            <person name="Nusbaum C."/>
            <person name="Birren B."/>
        </authorList>
    </citation>
    <scope>NUCLEOTIDE SEQUENCE</scope>
    <source>
        <strain evidence="2">P1A1 Lamole</strain>
    </source>
</reference>
<evidence type="ECO:0000313" key="4">
    <source>
        <dbReference type="Proteomes" id="UP000017200"/>
    </source>
</evidence>
<proteinExistence type="predicted"/>
<dbReference type="AlphaFoldDB" id="U5H903"/>
<keyword evidence="4" id="KW-1185">Reference proteome</keyword>